<evidence type="ECO:0000313" key="1">
    <source>
        <dbReference type="EMBL" id="BDU71544.1"/>
    </source>
</evidence>
<name>A0AA48GIC5_9BACT</name>
<dbReference type="EMBL" id="AP027080">
    <property type="protein sequence ID" value="BDU71544.1"/>
    <property type="molecule type" value="Genomic_DNA"/>
</dbReference>
<evidence type="ECO:0000313" key="2">
    <source>
        <dbReference type="Proteomes" id="UP001238179"/>
    </source>
</evidence>
<reference evidence="2" key="1">
    <citation type="journal article" date="2023" name="Int. J. Syst. Evol. Microbiol.">
        <title>Mesoterricola silvestris gen. nov., sp. nov., Mesoterricola sediminis sp. nov., Geothrix oryzae sp. nov., Geothrix edaphica sp. nov., Geothrix rubra sp. nov., and Geothrix limicola sp. nov., six novel members of Acidobacteriota isolated from soils.</title>
        <authorList>
            <person name="Itoh H."/>
            <person name="Sugisawa Y."/>
            <person name="Mise K."/>
            <person name="Xu Z."/>
            <person name="Kuniyasu M."/>
            <person name="Ushijima N."/>
            <person name="Kawano K."/>
            <person name="Kobayashi E."/>
            <person name="Shiratori Y."/>
            <person name="Masuda Y."/>
            <person name="Senoo K."/>
        </authorList>
    </citation>
    <scope>NUCLEOTIDE SEQUENCE [LARGE SCALE GENOMIC DNA]</scope>
    <source>
        <strain evidence="2">W79</strain>
    </source>
</reference>
<organism evidence="1 2">
    <name type="scientific">Mesoterricola silvestris</name>
    <dbReference type="NCBI Taxonomy" id="2927979"/>
    <lineage>
        <taxon>Bacteria</taxon>
        <taxon>Pseudomonadati</taxon>
        <taxon>Acidobacteriota</taxon>
        <taxon>Holophagae</taxon>
        <taxon>Holophagales</taxon>
        <taxon>Holophagaceae</taxon>
        <taxon>Mesoterricola</taxon>
    </lineage>
</organism>
<gene>
    <name evidence="1" type="ORF">METEAL_07180</name>
</gene>
<proteinExistence type="predicted"/>
<dbReference type="KEGG" id="msil:METEAL_07180"/>
<dbReference type="RefSeq" id="WP_316414435.1">
    <property type="nucleotide sequence ID" value="NZ_AP027080.1"/>
</dbReference>
<keyword evidence="2" id="KW-1185">Reference proteome</keyword>
<accession>A0AA48GIC5</accession>
<protein>
    <submittedName>
        <fullName evidence="1">Uncharacterized protein</fullName>
    </submittedName>
</protein>
<sequence>MKTTVILNTVLGSDSANSFLKQFKNELDLPFVPTPGQDLSPVVWLKFRVSEVVYDIQANSVEVTGEHCAGFDREGHDLEHIASTMAQAGWQAI</sequence>
<dbReference type="Proteomes" id="UP001238179">
    <property type="component" value="Chromosome"/>
</dbReference>
<dbReference type="AlphaFoldDB" id="A0AA48GIC5"/>